<keyword evidence="3" id="KW-0812">Transmembrane</keyword>
<dbReference type="RefSeq" id="WP_186858008.1">
    <property type="nucleotide sequence ID" value="NZ_JACOON010000004.1"/>
</dbReference>
<feature type="coiled-coil region" evidence="2">
    <location>
        <begin position="774"/>
        <end position="847"/>
    </location>
</feature>
<evidence type="ECO:0000256" key="1">
    <source>
        <dbReference type="ARBA" id="ARBA00022612"/>
    </source>
</evidence>
<dbReference type="Pfam" id="PF10145">
    <property type="entry name" value="PhageMin_Tail"/>
    <property type="match status" value="1"/>
</dbReference>
<name>A0ABR7EFF8_9FIRM</name>
<feature type="transmembrane region" description="Helical" evidence="3">
    <location>
        <begin position="620"/>
        <end position="642"/>
    </location>
</feature>
<organism evidence="5 6">
    <name type="scientific">Christensenella tenuis</name>
    <dbReference type="NCBI Taxonomy" id="2763033"/>
    <lineage>
        <taxon>Bacteria</taxon>
        <taxon>Bacillati</taxon>
        <taxon>Bacillota</taxon>
        <taxon>Clostridia</taxon>
        <taxon>Christensenellales</taxon>
        <taxon>Christensenellaceae</taxon>
        <taxon>Christensenella</taxon>
    </lineage>
</organism>
<accession>A0ABR7EFF8</accession>
<evidence type="ECO:0000259" key="4">
    <source>
        <dbReference type="Pfam" id="PF10145"/>
    </source>
</evidence>
<dbReference type="Proteomes" id="UP000606889">
    <property type="component" value="Unassembled WGS sequence"/>
</dbReference>
<evidence type="ECO:0000313" key="5">
    <source>
        <dbReference type="EMBL" id="MBC5648507.1"/>
    </source>
</evidence>
<reference evidence="5 6" key="1">
    <citation type="submission" date="2020-08" db="EMBL/GenBank/DDBJ databases">
        <title>Genome public.</title>
        <authorList>
            <person name="Liu C."/>
            <person name="Sun Q."/>
        </authorList>
    </citation>
    <scope>NUCLEOTIDE SEQUENCE [LARGE SCALE GENOMIC DNA]</scope>
    <source>
        <strain evidence="5 6">NSJ-35</strain>
    </source>
</reference>
<feature type="domain" description="Phage tail tape measure protein" evidence="4">
    <location>
        <begin position="274"/>
        <end position="437"/>
    </location>
</feature>
<dbReference type="PANTHER" id="PTHR37813:SF1">
    <property type="entry name" value="FELS-2 PROPHAGE PROTEIN"/>
    <property type="match status" value="1"/>
</dbReference>
<feature type="transmembrane region" description="Helical" evidence="3">
    <location>
        <begin position="575"/>
        <end position="599"/>
    </location>
</feature>
<keyword evidence="2" id="KW-0175">Coiled coil</keyword>
<feature type="coiled-coil region" evidence="2">
    <location>
        <begin position="74"/>
        <end position="171"/>
    </location>
</feature>
<dbReference type="PANTHER" id="PTHR37813">
    <property type="entry name" value="FELS-2 PROPHAGE PROTEIN"/>
    <property type="match status" value="1"/>
</dbReference>
<keyword evidence="1" id="KW-1188">Viral release from host cell</keyword>
<evidence type="ECO:0000256" key="3">
    <source>
        <dbReference type="SAM" id="Phobius"/>
    </source>
</evidence>
<keyword evidence="6" id="KW-1185">Reference proteome</keyword>
<dbReference type="EMBL" id="JACOON010000004">
    <property type="protein sequence ID" value="MBC5648507.1"/>
    <property type="molecule type" value="Genomic_DNA"/>
</dbReference>
<protein>
    <submittedName>
        <fullName evidence="5">Phage tail tape measure protein</fullName>
    </submittedName>
</protein>
<evidence type="ECO:0000256" key="2">
    <source>
        <dbReference type="SAM" id="Coils"/>
    </source>
</evidence>
<gene>
    <name evidence="5" type="ORF">H8S18_09180</name>
</gene>
<keyword evidence="3" id="KW-1133">Transmembrane helix</keyword>
<evidence type="ECO:0000313" key="6">
    <source>
        <dbReference type="Proteomes" id="UP000606889"/>
    </source>
</evidence>
<dbReference type="NCBIfam" id="TIGR01760">
    <property type="entry name" value="tape_meas_TP901"/>
    <property type="match status" value="1"/>
</dbReference>
<proteinExistence type="predicted"/>
<dbReference type="InterPro" id="IPR010090">
    <property type="entry name" value="Phage_tape_meas"/>
</dbReference>
<keyword evidence="3" id="KW-0472">Membrane</keyword>
<comment type="caution">
    <text evidence="5">The sequence shown here is derived from an EMBL/GenBank/DDBJ whole genome shotgun (WGS) entry which is preliminary data.</text>
</comment>
<dbReference type="SUPFAM" id="SSF57997">
    <property type="entry name" value="Tropomyosin"/>
    <property type="match status" value="1"/>
</dbReference>
<sequence>MAKKVTRTISTRIAVEGERECQAAVTNLTSEFKKLESALKVAQNQFKNNANSIEALTAKDKALTNIQEAQTRALANAQKGFKNAENAAKEYRATKERLNTEIADNKKKLDELKSSQEDTAEEEERITKAIEELNNELVDNQNRLDAAERGMNKWQVSIDEAQMKLDDTNAEIEKNAQYLDEAKNSANGCAASIDRYGKSTEEAGRQSKEFGDRSKEGIEALSTALAAAGVAATVKEIAEALRECCDASIEFESAMAGVAKTTDLSEAELSQMSDAIKEMSERIPLTTTELAGIAEAGGQLGIAKEDLLSFTETMAMLGTATNVTSDEAATMIAQFANVTGLDPDKYENLGSAIVDLGNNSATTESKIMELSQRFAAAASVAGFSETDILGFAAATSSLGIEAEAGGSALSKLVSNIQLAVETGDGLNEFAAVAGMSADAFAQAWGVDAAGATAQFITGLNNTERNGKSAIAVLDEMGLSEVRLRNAVTSLAKSGDLLTDSISMSSTAFKENTALAKEANTKYSTSESRLQILKNSFNNLKIAVGNQLNPALENLTKIGEGVIDWATEFIETHEGIVPVVTAVVAGLAVMAAGITAITLASTVGAKAVAAFKAALDTATGGATFLITAIMAVVTALATLILSFDDGVESAYELTEASRESVKELDNIKQAYADSSAKTEAAIITSGRYVDMLRELEPQLDNSTEAQTRYKLIVDQLNELFPELNLRIDENTHAIEGGTEALTKNIEEMQAYYRQQAAMEAYNDIMMEMGAIENEISVNKNKAAESEDKLREAREDHQKIVDKYNKRVSELQKIEKETGKVLVDSDAELMQLQKDLENQGDVVAACENQTDEYNKAIQTGQENLAVFTEENKVYIDTLYSAGQVTTEYTDAVAGMTDAYREQYDAIIETGAQVDMLQQQYDDAYNKAYESISGQIGLFQEMDGEADQSVNDLIDSLDNQIAYMDTYASNMQKAMEMGVDQGLIKKLSDGSEQSAKILDAIVKGGAEKVPQLNEKLALVEEGKKTFSNAYAQMETDFDAKMAAIEIRMGEMVSNLDKADDAAKAGSDTAQGFINGAKSKYGEVYNAYAEMARRAMRAVDDTLERKSPAKQMIRRSEDAGEGLVVGAKNKEDDVAEAYAGMAKTAMCSYDSAMEDLKYQYMAASIPMLDMHEIINTRTAEMHSGDINISMPITVKGKMTDAEIRRMTDQMVYTVRKKVGRLMN</sequence>